<evidence type="ECO:0000256" key="1">
    <source>
        <dbReference type="ARBA" id="ARBA00004651"/>
    </source>
</evidence>
<gene>
    <name evidence="7" type="ORF">J1M35_17975</name>
</gene>
<accession>A0A975H2L5</accession>
<name>A0A975H2L5_9BURK</name>
<feature type="transmembrane region" description="Helical" evidence="6">
    <location>
        <begin position="39"/>
        <end position="67"/>
    </location>
</feature>
<evidence type="ECO:0000256" key="5">
    <source>
        <dbReference type="ARBA" id="ARBA00023136"/>
    </source>
</evidence>
<protein>
    <submittedName>
        <fullName evidence="7">LysE family translocator</fullName>
    </submittedName>
</protein>
<dbReference type="InterPro" id="IPR001123">
    <property type="entry name" value="LeuE-type"/>
</dbReference>
<dbReference type="PANTHER" id="PTHR30086">
    <property type="entry name" value="ARGININE EXPORTER PROTEIN ARGO"/>
    <property type="match status" value="1"/>
</dbReference>
<sequence length="216" mass="23201">MMWSAFLTMAALHWVVLVTPGVNFVLIGQLAVDGQRDRAVAAALGVSSMTLLWALLSVLGMGVVFAAHPDLRQLLQLAGGAYLCYLAWKLWTNPPAGTTEAMAHLPSRVAAFRRGFVTNALNPKPALFFGSVFATAVPPAAGWTWMVAAVALVYANALVWHMLLALAFSHAAVLRRYARQRARLNRLSAVVLGVFGARLIAETVQALRARLAPSLA</sequence>
<proteinExistence type="predicted"/>
<keyword evidence="8" id="KW-1185">Reference proteome</keyword>
<organism evidence="7 8">
    <name type="scientific">Ottowia testudinis</name>
    <dbReference type="NCBI Taxonomy" id="2816950"/>
    <lineage>
        <taxon>Bacteria</taxon>
        <taxon>Pseudomonadati</taxon>
        <taxon>Pseudomonadota</taxon>
        <taxon>Betaproteobacteria</taxon>
        <taxon>Burkholderiales</taxon>
        <taxon>Comamonadaceae</taxon>
        <taxon>Ottowia</taxon>
    </lineage>
</organism>
<dbReference type="GO" id="GO:0005886">
    <property type="term" value="C:plasma membrane"/>
    <property type="evidence" value="ECO:0007669"/>
    <property type="project" value="UniProtKB-SubCell"/>
</dbReference>
<dbReference type="EMBL" id="CP071796">
    <property type="protein sequence ID" value="QTD44914.1"/>
    <property type="molecule type" value="Genomic_DNA"/>
</dbReference>
<keyword evidence="2" id="KW-1003">Cell membrane</keyword>
<evidence type="ECO:0000256" key="4">
    <source>
        <dbReference type="ARBA" id="ARBA00022989"/>
    </source>
</evidence>
<keyword evidence="3 6" id="KW-0812">Transmembrane</keyword>
<dbReference type="KEGG" id="otd:J1M35_17975"/>
<comment type="subcellular location">
    <subcellularLocation>
        <location evidence="1">Cell membrane</location>
        <topology evidence="1">Multi-pass membrane protein</topology>
    </subcellularLocation>
</comment>
<feature type="transmembrane region" description="Helical" evidence="6">
    <location>
        <begin position="6"/>
        <end position="27"/>
    </location>
</feature>
<dbReference type="Pfam" id="PF01810">
    <property type="entry name" value="LysE"/>
    <property type="match status" value="1"/>
</dbReference>
<dbReference type="PANTHER" id="PTHR30086:SF20">
    <property type="entry name" value="ARGININE EXPORTER PROTEIN ARGO-RELATED"/>
    <property type="match status" value="1"/>
</dbReference>
<evidence type="ECO:0000313" key="8">
    <source>
        <dbReference type="Proteomes" id="UP000663903"/>
    </source>
</evidence>
<feature type="transmembrane region" description="Helical" evidence="6">
    <location>
        <begin position="143"/>
        <end position="166"/>
    </location>
</feature>
<dbReference type="RefSeq" id="WP_208008622.1">
    <property type="nucleotide sequence ID" value="NZ_CP071796.1"/>
</dbReference>
<evidence type="ECO:0000256" key="6">
    <source>
        <dbReference type="SAM" id="Phobius"/>
    </source>
</evidence>
<reference evidence="7" key="1">
    <citation type="submission" date="2021-03" db="EMBL/GenBank/DDBJ databases">
        <title>Ottowia sp. 27C isolated from the cloaca of a Giant Asian pond turtle (Heosemys grandis).</title>
        <authorList>
            <person name="Spergser J."/>
            <person name="Busse H.-J."/>
        </authorList>
    </citation>
    <scope>NUCLEOTIDE SEQUENCE</scope>
    <source>
        <strain evidence="7">27C</strain>
    </source>
</reference>
<evidence type="ECO:0000313" key="7">
    <source>
        <dbReference type="EMBL" id="QTD44914.1"/>
    </source>
</evidence>
<dbReference type="GO" id="GO:0015171">
    <property type="term" value="F:amino acid transmembrane transporter activity"/>
    <property type="evidence" value="ECO:0007669"/>
    <property type="project" value="TreeGrafter"/>
</dbReference>
<dbReference type="AlphaFoldDB" id="A0A975H2L5"/>
<feature type="transmembrane region" description="Helical" evidence="6">
    <location>
        <begin position="187"/>
        <end position="207"/>
    </location>
</feature>
<keyword evidence="4 6" id="KW-1133">Transmembrane helix</keyword>
<dbReference type="Proteomes" id="UP000663903">
    <property type="component" value="Chromosome"/>
</dbReference>
<keyword evidence="5 6" id="KW-0472">Membrane</keyword>
<evidence type="ECO:0000256" key="3">
    <source>
        <dbReference type="ARBA" id="ARBA00022692"/>
    </source>
</evidence>
<evidence type="ECO:0000256" key="2">
    <source>
        <dbReference type="ARBA" id="ARBA00022475"/>
    </source>
</evidence>